<dbReference type="InterPro" id="IPR035093">
    <property type="entry name" value="RelE/ParE_toxin_dom_sf"/>
</dbReference>
<dbReference type="Gene3D" id="3.30.2310.20">
    <property type="entry name" value="RelE-like"/>
    <property type="match status" value="1"/>
</dbReference>
<name>A0ABW1WI09_9BACL</name>
<dbReference type="RefSeq" id="WP_253077476.1">
    <property type="nucleotide sequence ID" value="NZ_JAMXWN010000027.1"/>
</dbReference>
<protein>
    <submittedName>
        <fullName evidence="1">Uncharacterized protein</fullName>
    </submittedName>
</protein>
<evidence type="ECO:0000313" key="2">
    <source>
        <dbReference type="Proteomes" id="UP001596267"/>
    </source>
</evidence>
<dbReference type="Proteomes" id="UP001596267">
    <property type="component" value="Unassembled WGS sequence"/>
</dbReference>
<dbReference type="EMBL" id="JBHSTQ010000026">
    <property type="protein sequence ID" value="MFC6387705.1"/>
    <property type="molecule type" value="Genomic_DNA"/>
</dbReference>
<evidence type="ECO:0000313" key="1">
    <source>
        <dbReference type="EMBL" id="MFC6387705.1"/>
    </source>
</evidence>
<gene>
    <name evidence="1" type="ORF">ACFP7A_14145</name>
</gene>
<sequence>MNLKEFQLYVREEFNVEMTLHEKVVADLKAINKGSRNSILAVIVRRIREGVQFVPDGVAKSLEGKLSGYAKIKPRAMNLRVVYRPIVHKDYIEMYLLAIGPRDHKKVYQMAAERL</sequence>
<keyword evidence="2" id="KW-1185">Reference proteome</keyword>
<comment type="caution">
    <text evidence="1">The sequence shown here is derived from an EMBL/GenBank/DDBJ whole genome shotgun (WGS) entry which is preliminary data.</text>
</comment>
<organism evidence="1 2">
    <name type="scientific">Sporolactobacillus kofuensis</name>
    <dbReference type="NCBI Taxonomy" id="269672"/>
    <lineage>
        <taxon>Bacteria</taxon>
        <taxon>Bacillati</taxon>
        <taxon>Bacillota</taxon>
        <taxon>Bacilli</taxon>
        <taxon>Bacillales</taxon>
        <taxon>Sporolactobacillaceae</taxon>
        <taxon>Sporolactobacillus</taxon>
    </lineage>
</organism>
<proteinExistence type="predicted"/>
<reference evidence="2" key="1">
    <citation type="journal article" date="2019" name="Int. J. Syst. Evol. Microbiol.">
        <title>The Global Catalogue of Microorganisms (GCM) 10K type strain sequencing project: providing services to taxonomists for standard genome sequencing and annotation.</title>
        <authorList>
            <consortium name="The Broad Institute Genomics Platform"/>
            <consortium name="The Broad Institute Genome Sequencing Center for Infectious Disease"/>
            <person name="Wu L."/>
            <person name="Ma J."/>
        </authorList>
    </citation>
    <scope>NUCLEOTIDE SEQUENCE [LARGE SCALE GENOMIC DNA]</scope>
    <source>
        <strain evidence="2">CCUG 42001</strain>
    </source>
</reference>
<accession>A0ABW1WI09</accession>